<dbReference type="GeneID" id="18922207"/>
<organism evidence="3">
    <name type="scientific">Melampsora larici-populina (strain 98AG31 / pathotype 3-4-7)</name>
    <name type="common">Poplar leaf rust fungus</name>
    <dbReference type="NCBI Taxonomy" id="747676"/>
    <lineage>
        <taxon>Eukaryota</taxon>
        <taxon>Fungi</taxon>
        <taxon>Dikarya</taxon>
        <taxon>Basidiomycota</taxon>
        <taxon>Pucciniomycotina</taxon>
        <taxon>Pucciniomycetes</taxon>
        <taxon>Pucciniales</taxon>
        <taxon>Melampsoraceae</taxon>
        <taxon>Melampsora</taxon>
    </lineage>
</organism>
<feature type="signal peptide" evidence="1">
    <location>
        <begin position="1"/>
        <end position="18"/>
    </location>
</feature>
<dbReference type="RefSeq" id="XP_007407684.1">
    <property type="nucleotide sequence ID" value="XM_007407622.1"/>
</dbReference>
<evidence type="ECO:0000256" key="1">
    <source>
        <dbReference type="SAM" id="SignalP"/>
    </source>
</evidence>
<evidence type="ECO:0000313" key="2">
    <source>
        <dbReference type="EMBL" id="EGG09324.1"/>
    </source>
</evidence>
<evidence type="ECO:0008006" key="4">
    <source>
        <dbReference type="Google" id="ProtNLM"/>
    </source>
</evidence>
<keyword evidence="3" id="KW-1185">Reference proteome</keyword>
<name>F4RE67_MELLP</name>
<dbReference type="VEuPathDB" id="FungiDB:MELLADRAFT_104276"/>
<keyword evidence="1" id="KW-0732">Signal</keyword>
<feature type="chain" id="PRO_5003315025" description="Secreted protein" evidence="1">
    <location>
        <begin position="19"/>
        <end position="398"/>
    </location>
</feature>
<dbReference type="InParanoid" id="F4RE67"/>
<gene>
    <name evidence="2" type="ORF">MELLADRAFT_104276</name>
</gene>
<dbReference type="KEGG" id="mlr:MELLADRAFT_104276"/>
<protein>
    <recommendedName>
        <fullName evidence="4">Secreted protein</fullName>
    </recommendedName>
</protein>
<dbReference type="AlphaFoldDB" id="F4RE67"/>
<sequence>MLFSRHSLSLVFLALSHAVAPHSLPATLLEELGRTSKLDHLDPESIVTCRWDGNKPDSYREPRWMHNQNVFLPLATSLFDKIRKHNALRTDPIGDKEKYSTPEDVLLMLIKIAMQPTNDEVNKPWELSMHQAVNYLNAEMQLLSYFTQVDREVFRNLHRDDEFLNTIVQFHALECQRAGSRGWLGSLADTPVLLSNELADRIVPANLWPLADYYQDYDRLLNEGQGELKERLDRFLFTNFMSRSVYGPNQYVNPGITLARRINQLPTGWWLSSSQTEVEGEVTQLIKDLIESIRSDYTAAATALREQRSTSPRLNIHSYQHSPAHNPTIGQQTSILSRFQAAQHLCRYLGVDFDQVFSSQIQEHGHVRVWLRFLAANWSRSYSIPRRASSLRYVTPTG</sequence>
<accession>F4RE67</accession>
<proteinExistence type="predicted"/>
<dbReference type="HOGENOM" id="CLU_578815_0_0_1"/>
<reference evidence="3" key="1">
    <citation type="journal article" date="2011" name="Proc. Natl. Acad. Sci. U.S.A.">
        <title>Obligate biotrophy features unraveled by the genomic analysis of rust fungi.</title>
        <authorList>
            <person name="Duplessis S."/>
            <person name="Cuomo C.A."/>
            <person name="Lin Y.-C."/>
            <person name="Aerts A."/>
            <person name="Tisserant E."/>
            <person name="Veneault-Fourrey C."/>
            <person name="Joly D.L."/>
            <person name="Hacquard S."/>
            <person name="Amselem J."/>
            <person name="Cantarel B.L."/>
            <person name="Chiu R."/>
            <person name="Coutinho P.M."/>
            <person name="Feau N."/>
            <person name="Field M."/>
            <person name="Frey P."/>
            <person name="Gelhaye E."/>
            <person name="Goldberg J."/>
            <person name="Grabherr M.G."/>
            <person name="Kodira C.D."/>
            <person name="Kohler A."/>
            <person name="Kuees U."/>
            <person name="Lindquist E.A."/>
            <person name="Lucas S.M."/>
            <person name="Mago R."/>
            <person name="Mauceli E."/>
            <person name="Morin E."/>
            <person name="Murat C."/>
            <person name="Pangilinan J.L."/>
            <person name="Park R."/>
            <person name="Pearson M."/>
            <person name="Quesneville H."/>
            <person name="Rouhier N."/>
            <person name="Sakthikumar S."/>
            <person name="Salamov A.A."/>
            <person name="Schmutz J."/>
            <person name="Selles B."/>
            <person name="Shapiro H."/>
            <person name="Tanguay P."/>
            <person name="Tuskan G.A."/>
            <person name="Henrissat B."/>
            <person name="Van de Peer Y."/>
            <person name="Rouze P."/>
            <person name="Ellis J.G."/>
            <person name="Dodds P.N."/>
            <person name="Schein J.E."/>
            <person name="Zhong S."/>
            <person name="Hamelin R.C."/>
            <person name="Grigoriev I.V."/>
            <person name="Szabo L.J."/>
            <person name="Martin F."/>
        </authorList>
    </citation>
    <scope>NUCLEOTIDE SEQUENCE [LARGE SCALE GENOMIC DNA]</scope>
    <source>
        <strain evidence="3">98AG31 / pathotype 3-4-7</strain>
    </source>
</reference>
<dbReference type="Proteomes" id="UP000001072">
    <property type="component" value="Unassembled WGS sequence"/>
</dbReference>
<evidence type="ECO:0000313" key="3">
    <source>
        <dbReference type="Proteomes" id="UP000001072"/>
    </source>
</evidence>
<dbReference type="EMBL" id="GL883098">
    <property type="protein sequence ID" value="EGG09324.1"/>
    <property type="molecule type" value="Genomic_DNA"/>
</dbReference>